<dbReference type="PANTHER" id="PTHR42827:SF1">
    <property type="entry name" value="IRON-SULFUR CLUSTER-BINDING PROTEIN"/>
    <property type="match status" value="1"/>
</dbReference>
<dbReference type="KEGG" id="ttz:FHG85_04755"/>
<feature type="transmembrane region" description="Helical" evidence="4">
    <location>
        <begin position="6"/>
        <end position="25"/>
    </location>
</feature>
<keyword evidence="4" id="KW-0472">Membrane</keyword>
<dbReference type="Pfam" id="PF12838">
    <property type="entry name" value="Fer4_7"/>
    <property type="match status" value="1"/>
</dbReference>
<dbReference type="Proteomes" id="UP000500961">
    <property type="component" value="Chromosome"/>
</dbReference>
<reference evidence="6 7" key="1">
    <citation type="submission" date="2019-07" db="EMBL/GenBank/DDBJ databases">
        <title>Thalassofilum flectens gen. nov., sp. nov., a novel moderate thermophilic anaerobe from a shallow sea hot spring in Kunashir Island (Russia), representing a new family in the order Bacteroidales, and proposal of Thalassofilacea fam. nov.</title>
        <authorList>
            <person name="Kochetkova T.V."/>
            <person name="Podosokorskaya O.A."/>
            <person name="Novikov A."/>
            <person name="Elcheninov A.G."/>
            <person name="Toshchakov S.V."/>
            <person name="Kublanov I.V."/>
        </authorList>
    </citation>
    <scope>NUCLEOTIDE SEQUENCE [LARGE SCALE GENOMIC DNA]</scope>
    <source>
        <strain evidence="6 7">38-H</strain>
    </source>
</reference>
<feature type="transmembrane region" description="Helical" evidence="4">
    <location>
        <begin position="59"/>
        <end position="77"/>
    </location>
</feature>
<dbReference type="RefSeq" id="WP_173073491.1">
    <property type="nucleotide sequence ID" value="NZ_CP041345.1"/>
</dbReference>
<dbReference type="PROSITE" id="PS51379">
    <property type="entry name" value="4FE4S_FER_2"/>
    <property type="match status" value="1"/>
</dbReference>
<dbReference type="GO" id="GO:0046872">
    <property type="term" value="F:metal ion binding"/>
    <property type="evidence" value="ECO:0007669"/>
    <property type="project" value="UniProtKB-KW"/>
</dbReference>
<evidence type="ECO:0000256" key="3">
    <source>
        <dbReference type="ARBA" id="ARBA00023014"/>
    </source>
</evidence>
<dbReference type="SUPFAM" id="SSF54862">
    <property type="entry name" value="4Fe-4S ferredoxins"/>
    <property type="match status" value="1"/>
</dbReference>
<keyword evidence="4" id="KW-0812">Transmembrane</keyword>
<dbReference type="GO" id="GO:0051536">
    <property type="term" value="F:iron-sulfur cluster binding"/>
    <property type="evidence" value="ECO:0007669"/>
    <property type="project" value="UniProtKB-KW"/>
</dbReference>
<feature type="transmembrane region" description="Helical" evidence="4">
    <location>
        <begin position="32"/>
        <end position="53"/>
    </location>
</feature>
<keyword evidence="3" id="KW-0411">Iron-sulfur</keyword>
<dbReference type="EMBL" id="CP041345">
    <property type="protein sequence ID" value="QKG79598.1"/>
    <property type="molecule type" value="Genomic_DNA"/>
</dbReference>
<keyword evidence="7" id="KW-1185">Reference proteome</keyword>
<dbReference type="InterPro" id="IPR017896">
    <property type="entry name" value="4Fe4S_Fe-S-bd"/>
</dbReference>
<dbReference type="Gene3D" id="3.30.70.20">
    <property type="match status" value="1"/>
</dbReference>
<sequence length="451" mass="51145">MKYILLIFGLGLAFIFLISTITSIAERQKRATFLSFLGLILLPTLYIAPLLLINDATNYYSYALIALSITFIIALLYNPHDPKYKTSTPNHIFDERDTMFSRMELVPGTEKYNQYYATKPENEEKDNLFRQQPGLLSPKAIFYNPLAFSAADANFYTVSKLGPFINDKVSSTKVEIDADDLSIFVKEWVKKLGAIDVGICLMKDYHYYHTKGRRETYGKKIAPRYQYGIALTVEMSEQMIKAAPKGSVIMESAEQYLKSGVIAVTLAALLRNLGYEAQAHIDGNYEVICPLVARDAGLGEIGRMGLLMTHNLGPRVRIAVVTTNAPLQPYNGKVGDESVIEFCTKCKKCAENCPSQSIPYDDRSISDNTLRWKINSESCFTYWTKVGTDCGRCIQVCPYSHPNNLMHNMIRFGIKHSKLFRIMALHLDDLFYKRKPPLGKLPYWVEYKPSK</sequence>
<protein>
    <submittedName>
        <fullName evidence="6">4Fe-4S dicluster domain-containing protein</fullName>
    </submittedName>
</protein>
<organism evidence="6 7">
    <name type="scientific">Tenuifilum thalassicum</name>
    <dbReference type="NCBI Taxonomy" id="2590900"/>
    <lineage>
        <taxon>Bacteria</taxon>
        <taxon>Pseudomonadati</taxon>
        <taxon>Bacteroidota</taxon>
        <taxon>Bacteroidia</taxon>
        <taxon>Bacteroidales</taxon>
        <taxon>Tenuifilaceae</taxon>
        <taxon>Tenuifilum</taxon>
    </lineage>
</organism>
<keyword evidence="4" id="KW-1133">Transmembrane helix</keyword>
<evidence type="ECO:0000256" key="1">
    <source>
        <dbReference type="ARBA" id="ARBA00022723"/>
    </source>
</evidence>
<keyword evidence="1" id="KW-0479">Metal-binding</keyword>
<keyword evidence="2" id="KW-0408">Iron</keyword>
<dbReference type="AlphaFoldDB" id="A0A7D4BDT1"/>
<dbReference type="PANTHER" id="PTHR42827">
    <property type="entry name" value="IRON-SULFUR CLUSTER-BINDING PROTEIN-RELATED"/>
    <property type="match status" value="1"/>
</dbReference>
<dbReference type="InterPro" id="IPR017900">
    <property type="entry name" value="4Fe4S_Fe_S_CS"/>
</dbReference>
<name>A0A7D4BDT1_9BACT</name>
<proteinExistence type="predicted"/>
<evidence type="ECO:0000313" key="7">
    <source>
        <dbReference type="Proteomes" id="UP000500961"/>
    </source>
</evidence>
<dbReference type="PROSITE" id="PS00198">
    <property type="entry name" value="4FE4S_FER_1"/>
    <property type="match status" value="1"/>
</dbReference>
<evidence type="ECO:0000313" key="6">
    <source>
        <dbReference type="EMBL" id="QKG79598.1"/>
    </source>
</evidence>
<evidence type="ECO:0000256" key="4">
    <source>
        <dbReference type="SAM" id="Phobius"/>
    </source>
</evidence>
<gene>
    <name evidence="6" type="ORF">FHG85_04755</name>
</gene>
<evidence type="ECO:0000259" key="5">
    <source>
        <dbReference type="PROSITE" id="PS51379"/>
    </source>
</evidence>
<evidence type="ECO:0000256" key="2">
    <source>
        <dbReference type="ARBA" id="ARBA00023004"/>
    </source>
</evidence>
<feature type="domain" description="4Fe-4S ferredoxin-type" evidence="5">
    <location>
        <begin position="330"/>
        <end position="363"/>
    </location>
</feature>
<accession>A0A7D4BDT1</accession>